<keyword evidence="3" id="KW-1185">Reference proteome</keyword>
<dbReference type="AlphaFoldDB" id="A0A8K0QW45"/>
<feature type="transmembrane region" description="Helical" evidence="1">
    <location>
        <begin position="50"/>
        <end position="76"/>
    </location>
</feature>
<organism evidence="2 3">
    <name type="scientific">Paraphoma chrysanthemicola</name>
    <dbReference type="NCBI Taxonomy" id="798071"/>
    <lineage>
        <taxon>Eukaryota</taxon>
        <taxon>Fungi</taxon>
        <taxon>Dikarya</taxon>
        <taxon>Ascomycota</taxon>
        <taxon>Pezizomycotina</taxon>
        <taxon>Dothideomycetes</taxon>
        <taxon>Pleosporomycetidae</taxon>
        <taxon>Pleosporales</taxon>
        <taxon>Pleosporineae</taxon>
        <taxon>Phaeosphaeriaceae</taxon>
        <taxon>Paraphoma</taxon>
    </lineage>
</organism>
<name>A0A8K0QW45_9PLEO</name>
<comment type="caution">
    <text evidence="2">The sequence shown here is derived from an EMBL/GenBank/DDBJ whole genome shotgun (WGS) entry which is preliminary data.</text>
</comment>
<keyword evidence="1" id="KW-1133">Transmembrane helix</keyword>
<sequence>MEPIEPIAPQATGVPVDFRDTNHPHYPSDLESQPPTQTHYKYTPFMSKKAVWILSGILLVFASLAVAIVTGIKVGANQVQSLRSMTITDVETVFSTSEVKSTTLFPLARLPDAATTTTIMTLPLPSELPPASSKVIPATSVPTVTSFINWFPVAPAFSWTPPTTTEPAGVANGEEAWRHMHVSRQLVN</sequence>
<gene>
    <name evidence="2" type="ORF">FB567DRAFT_611056</name>
</gene>
<evidence type="ECO:0000313" key="2">
    <source>
        <dbReference type="EMBL" id="KAH7074155.1"/>
    </source>
</evidence>
<evidence type="ECO:0000256" key="1">
    <source>
        <dbReference type="SAM" id="Phobius"/>
    </source>
</evidence>
<dbReference type="EMBL" id="JAGMVJ010000021">
    <property type="protein sequence ID" value="KAH7074155.1"/>
    <property type="molecule type" value="Genomic_DNA"/>
</dbReference>
<keyword evidence="1" id="KW-0812">Transmembrane</keyword>
<evidence type="ECO:0000313" key="3">
    <source>
        <dbReference type="Proteomes" id="UP000813461"/>
    </source>
</evidence>
<accession>A0A8K0QW45</accession>
<protein>
    <submittedName>
        <fullName evidence="2">Uncharacterized protein</fullName>
    </submittedName>
</protein>
<keyword evidence="1" id="KW-0472">Membrane</keyword>
<dbReference type="Proteomes" id="UP000813461">
    <property type="component" value="Unassembled WGS sequence"/>
</dbReference>
<dbReference type="OrthoDB" id="10379935at2759"/>
<proteinExistence type="predicted"/>
<reference evidence="2" key="1">
    <citation type="journal article" date="2021" name="Nat. Commun.">
        <title>Genetic determinants of endophytism in the Arabidopsis root mycobiome.</title>
        <authorList>
            <person name="Mesny F."/>
            <person name="Miyauchi S."/>
            <person name="Thiergart T."/>
            <person name="Pickel B."/>
            <person name="Atanasova L."/>
            <person name="Karlsson M."/>
            <person name="Huettel B."/>
            <person name="Barry K.W."/>
            <person name="Haridas S."/>
            <person name="Chen C."/>
            <person name="Bauer D."/>
            <person name="Andreopoulos W."/>
            <person name="Pangilinan J."/>
            <person name="LaButti K."/>
            <person name="Riley R."/>
            <person name="Lipzen A."/>
            <person name="Clum A."/>
            <person name="Drula E."/>
            <person name="Henrissat B."/>
            <person name="Kohler A."/>
            <person name="Grigoriev I.V."/>
            <person name="Martin F.M."/>
            <person name="Hacquard S."/>
        </authorList>
    </citation>
    <scope>NUCLEOTIDE SEQUENCE</scope>
    <source>
        <strain evidence="2">MPI-SDFR-AT-0120</strain>
    </source>
</reference>